<sequence>MPTANSQQPTANSQQPTANSQQPTANSQQPTANSQQPDLAAETQTFLHSLEDTLWKAADKLRSELDAANYKHIVLGLIFLKYISDTFAAQQRKILADLQNPENPLYLDPALYESPEDYQAALEAELEERDYYTQDNVFWVPRPARWHEIAAAALLENGAELPWGGRFNSVPALIDNAFDAVEKDNPRLKGVLERISGYGVRGDTLIGLIQLFSQNTFQSHGTLTAKDILGHVYEYFLGRFALAEGKRGGQYFTPKAIVSLIVALLEPYQGRVYDPAMGSGGFFIQTERFIRAHQGNTGNISIYGQEKNRTTWKLAAMNMAIHGLEYNFGKGNADTFTAPQHLDQKMDFVMANPPFNASDWWSEELAGDPRWQYGTPPEGNANYAWLQHMLHHLAPAGRMALLLANGSMSSQSSGEGDIRRALIQADLVEAMIALPGQLFTNTQIPACIWILHKAKPQKGQTLFIDARNMGYLKDRAQRDLAPADIERIADTYHRWQKADRYQNQPAYCHAATTEEIARNDYVLTPGRYVGTVEAEADSEPFVEKMARLTKQLNEQFAQGAELEAQIKKNLEELGYGF</sequence>
<dbReference type="Gene3D" id="1.20.1260.30">
    <property type="match status" value="1"/>
</dbReference>
<dbReference type="Pfam" id="PF12161">
    <property type="entry name" value="HsdM_N"/>
    <property type="match status" value="1"/>
</dbReference>
<comment type="catalytic activity">
    <reaction evidence="7">
        <text>a 2'-deoxyadenosine in DNA + S-adenosyl-L-methionine = an N(6)-methyl-2'-deoxyadenosine in DNA + S-adenosyl-L-homocysteine + H(+)</text>
        <dbReference type="Rhea" id="RHEA:15197"/>
        <dbReference type="Rhea" id="RHEA-COMP:12418"/>
        <dbReference type="Rhea" id="RHEA-COMP:12419"/>
        <dbReference type="ChEBI" id="CHEBI:15378"/>
        <dbReference type="ChEBI" id="CHEBI:57856"/>
        <dbReference type="ChEBI" id="CHEBI:59789"/>
        <dbReference type="ChEBI" id="CHEBI:90615"/>
        <dbReference type="ChEBI" id="CHEBI:90616"/>
        <dbReference type="EC" id="2.1.1.72"/>
    </reaction>
</comment>
<dbReference type="GO" id="GO:0009307">
    <property type="term" value="P:DNA restriction-modification system"/>
    <property type="evidence" value="ECO:0007669"/>
    <property type="project" value="UniProtKB-KW"/>
</dbReference>
<keyword evidence="6" id="KW-0680">Restriction system</keyword>
<accession>F2BB92</accession>
<feature type="region of interest" description="Disordered" evidence="8">
    <location>
        <begin position="1"/>
        <end position="38"/>
    </location>
</feature>
<dbReference type="InterPro" id="IPR022749">
    <property type="entry name" value="D12N6_MeTrfase_N"/>
</dbReference>
<dbReference type="PANTHER" id="PTHR42998">
    <property type="entry name" value="TYPE I RESTRICTION ENZYME HINDVIIP M PROTEIN-RELATED"/>
    <property type="match status" value="1"/>
</dbReference>
<dbReference type="GO" id="GO:0009007">
    <property type="term" value="F:site-specific DNA-methyltransferase (adenine-specific) activity"/>
    <property type="evidence" value="ECO:0007669"/>
    <property type="project" value="UniProtKB-EC"/>
</dbReference>
<evidence type="ECO:0000256" key="4">
    <source>
        <dbReference type="ARBA" id="ARBA00022679"/>
    </source>
</evidence>
<reference evidence="11 12" key="1">
    <citation type="submission" date="2011-02" db="EMBL/GenBank/DDBJ databases">
        <authorList>
            <person name="Muzny D."/>
            <person name="Qin X."/>
            <person name="Deng J."/>
            <person name="Jiang H."/>
            <person name="Liu Y."/>
            <person name="Qu J."/>
            <person name="Song X.-Z."/>
            <person name="Zhang L."/>
            <person name="Thornton R."/>
            <person name="Coyle M."/>
            <person name="Francisco L."/>
            <person name="Jackson L."/>
            <person name="Javaid M."/>
            <person name="Korchina V."/>
            <person name="Kovar C."/>
            <person name="Mata R."/>
            <person name="Mathew T."/>
            <person name="Ngo R."/>
            <person name="Nguyen L."/>
            <person name="Nguyen N."/>
            <person name="Okwuonu G."/>
            <person name="Ongeri F."/>
            <person name="Pham C."/>
            <person name="Simmons D."/>
            <person name="Wilczek-Boney K."/>
            <person name="Hale W."/>
            <person name="Jakkamsetti A."/>
            <person name="Pham P."/>
            <person name="Ruth R."/>
            <person name="San Lucas F."/>
            <person name="Warren J."/>
            <person name="Zhang J."/>
            <person name="Zhao Z."/>
            <person name="Zhou C."/>
            <person name="Zhu D."/>
            <person name="Lee S."/>
            <person name="Bess C."/>
            <person name="Blankenburg K."/>
            <person name="Forbes L."/>
            <person name="Fu Q."/>
            <person name="Gubbala S."/>
            <person name="Hirani K."/>
            <person name="Jayaseelan J.C."/>
            <person name="Lara F."/>
            <person name="Munidasa M."/>
            <person name="Palculict T."/>
            <person name="Patil S."/>
            <person name="Pu L.-L."/>
            <person name="Saada N."/>
            <person name="Tang L."/>
            <person name="Weissenberger G."/>
            <person name="Zhu Y."/>
            <person name="Hemphill L."/>
            <person name="Shang Y."/>
            <person name="Youmans B."/>
            <person name="Ayvaz T."/>
            <person name="Ross M."/>
            <person name="Santibanez J."/>
            <person name="Aqrawi P."/>
            <person name="Gross S."/>
            <person name="Joshi V."/>
            <person name="Fowler G."/>
            <person name="Nazareth L."/>
            <person name="Reid J."/>
            <person name="Worley K."/>
            <person name="Petrosino J."/>
            <person name="Highlander S."/>
            <person name="Gibbs R."/>
        </authorList>
    </citation>
    <scope>NUCLEOTIDE SEQUENCE [LARGE SCALE GENOMIC DNA]</scope>
    <source>
        <strain evidence="11 12">ATCC BAA-1200</strain>
    </source>
</reference>
<organism evidence="11 12">
    <name type="scientific">Neisseria bacilliformis ATCC BAA-1200</name>
    <dbReference type="NCBI Taxonomy" id="888742"/>
    <lineage>
        <taxon>Bacteria</taxon>
        <taxon>Pseudomonadati</taxon>
        <taxon>Pseudomonadota</taxon>
        <taxon>Betaproteobacteria</taxon>
        <taxon>Neisseriales</taxon>
        <taxon>Neisseriaceae</taxon>
        <taxon>Neisseria</taxon>
    </lineage>
</organism>
<gene>
    <name evidence="11" type="primary">hsdM</name>
    <name evidence="11" type="ORF">HMPREF9123_0996</name>
</gene>
<evidence type="ECO:0000256" key="8">
    <source>
        <dbReference type="SAM" id="MobiDB-lite"/>
    </source>
</evidence>
<evidence type="ECO:0000256" key="1">
    <source>
        <dbReference type="ARBA" id="ARBA00006594"/>
    </source>
</evidence>
<evidence type="ECO:0000313" key="12">
    <source>
        <dbReference type="Proteomes" id="UP000004105"/>
    </source>
</evidence>
<feature type="domain" description="DNA methylase adenine-specific" evidence="9">
    <location>
        <begin position="225"/>
        <end position="535"/>
    </location>
</feature>
<evidence type="ECO:0000313" key="11">
    <source>
        <dbReference type="EMBL" id="EGF11352.1"/>
    </source>
</evidence>
<evidence type="ECO:0000256" key="6">
    <source>
        <dbReference type="ARBA" id="ARBA00022747"/>
    </source>
</evidence>
<evidence type="ECO:0000259" key="9">
    <source>
        <dbReference type="Pfam" id="PF02384"/>
    </source>
</evidence>
<evidence type="ECO:0000259" key="10">
    <source>
        <dbReference type="Pfam" id="PF12161"/>
    </source>
</evidence>
<dbReference type="OrthoDB" id="9784823at2"/>
<dbReference type="RefSeq" id="WP_007342006.1">
    <property type="nucleotide sequence ID" value="NZ_GL878494.1"/>
</dbReference>
<protein>
    <recommendedName>
        <fullName evidence="2">site-specific DNA-methyltransferase (adenine-specific)</fullName>
        <ecNumber evidence="2">2.1.1.72</ecNumber>
    </recommendedName>
</protein>
<dbReference type="InterPro" id="IPR052916">
    <property type="entry name" value="Type-I_RE_MTase_Subunit"/>
</dbReference>
<dbReference type="EC" id="2.1.1.72" evidence="2"/>
<dbReference type="EMBL" id="AFAY01000020">
    <property type="protein sequence ID" value="EGF11352.1"/>
    <property type="molecule type" value="Genomic_DNA"/>
</dbReference>
<dbReference type="Gene3D" id="3.40.50.150">
    <property type="entry name" value="Vaccinia Virus protein VP39"/>
    <property type="match status" value="1"/>
</dbReference>
<dbReference type="InterPro" id="IPR003356">
    <property type="entry name" value="DNA_methylase_A-5"/>
</dbReference>
<feature type="domain" description="N6 adenine-specific DNA methyltransferase N-terminal" evidence="10">
    <location>
        <begin position="50"/>
        <end position="212"/>
    </location>
</feature>
<keyword evidence="5" id="KW-0949">S-adenosyl-L-methionine</keyword>
<dbReference type="InterPro" id="IPR038333">
    <property type="entry name" value="T1MK-like_N_sf"/>
</dbReference>
<evidence type="ECO:0000256" key="3">
    <source>
        <dbReference type="ARBA" id="ARBA00022603"/>
    </source>
</evidence>
<dbReference type="Pfam" id="PF02384">
    <property type="entry name" value="N6_Mtase"/>
    <property type="match status" value="1"/>
</dbReference>
<keyword evidence="12" id="KW-1185">Reference proteome</keyword>
<keyword evidence="4 11" id="KW-0808">Transferase</keyword>
<dbReference type="GO" id="GO:0008170">
    <property type="term" value="F:N-methyltransferase activity"/>
    <property type="evidence" value="ECO:0007669"/>
    <property type="project" value="InterPro"/>
</dbReference>
<name>F2BB92_9NEIS</name>
<comment type="caution">
    <text evidence="11">The sequence shown here is derived from an EMBL/GenBank/DDBJ whole genome shotgun (WGS) entry which is preliminary data.</text>
</comment>
<keyword evidence="3 11" id="KW-0489">Methyltransferase</keyword>
<dbReference type="GO" id="GO:0003677">
    <property type="term" value="F:DNA binding"/>
    <property type="evidence" value="ECO:0007669"/>
    <property type="project" value="InterPro"/>
</dbReference>
<dbReference type="InterPro" id="IPR029063">
    <property type="entry name" value="SAM-dependent_MTases_sf"/>
</dbReference>
<dbReference type="Proteomes" id="UP000004105">
    <property type="component" value="Unassembled WGS sequence"/>
</dbReference>
<dbReference type="AlphaFoldDB" id="F2BB92"/>
<evidence type="ECO:0000256" key="2">
    <source>
        <dbReference type="ARBA" id="ARBA00011900"/>
    </source>
</evidence>
<dbReference type="HOGENOM" id="CLU_013049_4_1_4"/>
<proteinExistence type="inferred from homology"/>
<dbReference type="PRINTS" id="PR00507">
    <property type="entry name" value="N12N6MTFRASE"/>
</dbReference>
<dbReference type="SUPFAM" id="SSF53335">
    <property type="entry name" value="S-adenosyl-L-methionine-dependent methyltransferases"/>
    <property type="match status" value="1"/>
</dbReference>
<dbReference type="GO" id="GO:0032259">
    <property type="term" value="P:methylation"/>
    <property type="evidence" value="ECO:0007669"/>
    <property type="project" value="UniProtKB-KW"/>
</dbReference>
<comment type="similarity">
    <text evidence="1">Belongs to the N(4)/N(6)-methyltransferase family.</text>
</comment>
<evidence type="ECO:0000256" key="5">
    <source>
        <dbReference type="ARBA" id="ARBA00022691"/>
    </source>
</evidence>
<dbReference type="PANTHER" id="PTHR42998:SF1">
    <property type="entry name" value="TYPE I RESTRICTION ENZYME HINDI METHYLASE SUBUNIT"/>
    <property type="match status" value="1"/>
</dbReference>
<evidence type="ECO:0000256" key="7">
    <source>
        <dbReference type="ARBA" id="ARBA00047942"/>
    </source>
</evidence>